<reference evidence="2 3" key="1">
    <citation type="journal article" date="2012" name="Genome Biol.">
        <title>Sequencing three crocodilian genomes to illuminate the evolution of archosaurs and amniotes.</title>
        <authorList>
            <person name="St John J.A."/>
            <person name="Braun E.L."/>
            <person name="Isberg S.R."/>
            <person name="Miles L.G."/>
            <person name="Chong A.Y."/>
            <person name="Gongora J."/>
            <person name="Dalzell P."/>
            <person name="Moran C."/>
            <person name="Bed'hom B."/>
            <person name="Abzhanov A."/>
            <person name="Burgess S.C."/>
            <person name="Cooksey A.M."/>
            <person name="Castoe T.A."/>
            <person name="Crawford N.G."/>
            <person name="Densmore L.D."/>
            <person name="Drew J.C."/>
            <person name="Edwards S.V."/>
            <person name="Faircloth B.C."/>
            <person name="Fujita M.K."/>
            <person name="Greenwold M.J."/>
            <person name="Hoffmann F.G."/>
            <person name="Howard J.M."/>
            <person name="Iguchi T."/>
            <person name="Janes D.E."/>
            <person name="Khan S.Y."/>
            <person name="Kohno S."/>
            <person name="de Koning A.J."/>
            <person name="Lance S.L."/>
            <person name="McCarthy F.M."/>
            <person name="McCormack J.E."/>
            <person name="Merchant M.E."/>
            <person name="Peterson D.G."/>
            <person name="Pollock D.D."/>
            <person name="Pourmand N."/>
            <person name="Raney B.J."/>
            <person name="Roessler K.A."/>
            <person name="Sanford J.R."/>
            <person name="Sawyer R.H."/>
            <person name="Schmidt C.J."/>
            <person name="Triplett E.W."/>
            <person name="Tuberville T.D."/>
            <person name="Venegas-Anaya M."/>
            <person name="Howard J.T."/>
            <person name="Jarvis E.D."/>
            <person name="Guillette L.J.Jr."/>
            <person name="Glenn T.C."/>
            <person name="Green R.E."/>
            <person name="Ray D.A."/>
        </authorList>
    </citation>
    <scope>NUCLEOTIDE SEQUENCE [LARGE SCALE GENOMIC DNA]</scope>
    <source>
        <strain evidence="2">KSC_2009_1</strain>
    </source>
</reference>
<name>A0A151MDA6_ALLMI</name>
<gene>
    <name evidence="2" type="ORF">Y1Q_0003040</name>
</gene>
<accession>A0A151MDA6</accession>
<organism evidence="2 3">
    <name type="scientific">Alligator mississippiensis</name>
    <name type="common">American alligator</name>
    <dbReference type="NCBI Taxonomy" id="8496"/>
    <lineage>
        <taxon>Eukaryota</taxon>
        <taxon>Metazoa</taxon>
        <taxon>Chordata</taxon>
        <taxon>Craniata</taxon>
        <taxon>Vertebrata</taxon>
        <taxon>Euteleostomi</taxon>
        <taxon>Archelosauria</taxon>
        <taxon>Archosauria</taxon>
        <taxon>Crocodylia</taxon>
        <taxon>Alligatoridae</taxon>
        <taxon>Alligatorinae</taxon>
        <taxon>Alligator</taxon>
    </lineage>
</organism>
<feature type="region of interest" description="Disordered" evidence="1">
    <location>
        <begin position="46"/>
        <end position="132"/>
    </location>
</feature>
<dbReference type="AlphaFoldDB" id="A0A151MDA6"/>
<evidence type="ECO:0000313" key="3">
    <source>
        <dbReference type="Proteomes" id="UP000050525"/>
    </source>
</evidence>
<proteinExistence type="predicted"/>
<dbReference type="EMBL" id="AKHW03006231">
    <property type="protein sequence ID" value="KYO22473.1"/>
    <property type="molecule type" value="Genomic_DNA"/>
</dbReference>
<protein>
    <submittedName>
        <fullName evidence="2">Uncharacterized protein</fullName>
    </submittedName>
</protein>
<sequence length="132" mass="14234">MGKTPLPDTTRYTPRERELAGALYASGEQQGEETGKPEEALCANKDRIGSGMAKPEESVYTNRGGRVRGTQEAKEASPPCGDRMQQQGELRSKTARGWVSAYNLRSSRGHGEVAQDTGSWTSPTGEKDSNGT</sequence>
<evidence type="ECO:0000313" key="2">
    <source>
        <dbReference type="EMBL" id="KYO22473.1"/>
    </source>
</evidence>
<comment type="caution">
    <text evidence="2">The sequence shown here is derived from an EMBL/GenBank/DDBJ whole genome shotgun (WGS) entry which is preliminary data.</text>
</comment>
<dbReference type="Proteomes" id="UP000050525">
    <property type="component" value="Unassembled WGS sequence"/>
</dbReference>
<keyword evidence="3" id="KW-1185">Reference proteome</keyword>
<evidence type="ECO:0000256" key="1">
    <source>
        <dbReference type="SAM" id="MobiDB-lite"/>
    </source>
</evidence>